<feature type="compositionally biased region" description="Low complexity" evidence="1">
    <location>
        <begin position="84"/>
        <end position="101"/>
    </location>
</feature>
<dbReference type="Proteomes" id="UP000008022">
    <property type="component" value="Unassembled WGS sequence"/>
</dbReference>
<organism evidence="2 3">
    <name type="scientific">Oryza rufipogon</name>
    <name type="common">Brownbeard rice</name>
    <name type="synonym">Asian wild rice</name>
    <dbReference type="NCBI Taxonomy" id="4529"/>
    <lineage>
        <taxon>Eukaryota</taxon>
        <taxon>Viridiplantae</taxon>
        <taxon>Streptophyta</taxon>
        <taxon>Embryophyta</taxon>
        <taxon>Tracheophyta</taxon>
        <taxon>Spermatophyta</taxon>
        <taxon>Magnoliopsida</taxon>
        <taxon>Liliopsida</taxon>
        <taxon>Poales</taxon>
        <taxon>Poaceae</taxon>
        <taxon>BOP clade</taxon>
        <taxon>Oryzoideae</taxon>
        <taxon>Oryzeae</taxon>
        <taxon>Oryzinae</taxon>
        <taxon>Oryza</taxon>
    </lineage>
</organism>
<dbReference type="AlphaFoldDB" id="A0A0E0NDA1"/>
<name>A0A0E0NDA1_ORYRU</name>
<dbReference type="Gramene" id="ORUFI02G12910.4">
    <property type="protein sequence ID" value="ORUFI02G12910.4"/>
    <property type="gene ID" value="ORUFI02G12910"/>
</dbReference>
<reference evidence="2" key="2">
    <citation type="submission" date="2015-06" db="UniProtKB">
        <authorList>
            <consortium name="EnsemblPlants"/>
        </authorList>
    </citation>
    <scope>IDENTIFICATION</scope>
</reference>
<accession>A0A0E0NDA1</accession>
<evidence type="ECO:0000313" key="2">
    <source>
        <dbReference type="EnsemblPlants" id="ORUFI02G12910.4"/>
    </source>
</evidence>
<evidence type="ECO:0000313" key="3">
    <source>
        <dbReference type="Proteomes" id="UP000008022"/>
    </source>
</evidence>
<reference evidence="3" key="1">
    <citation type="submission" date="2013-06" db="EMBL/GenBank/DDBJ databases">
        <authorList>
            <person name="Zhao Q."/>
        </authorList>
    </citation>
    <scope>NUCLEOTIDE SEQUENCE</scope>
    <source>
        <strain evidence="3">cv. W1943</strain>
    </source>
</reference>
<dbReference type="EnsemblPlants" id="ORUFI02G12910.4">
    <property type="protein sequence ID" value="ORUFI02G12910.4"/>
    <property type="gene ID" value="ORUFI02G12910"/>
</dbReference>
<sequence>MPTIQRSETTRYRIAPSTLEPRRLPFLSARLALDALPPSVQSATRKRDEGKSTRLPRRRRRRRRRPLPGDFRRRPQDRPLPFLRPLAAASVSRPSSPLSLRTAGQPDPPGFQASARRAS</sequence>
<protein>
    <submittedName>
        <fullName evidence="2">Uncharacterized protein</fullName>
    </submittedName>
</protein>
<proteinExistence type="predicted"/>
<dbReference type="HOGENOM" id="CLU_2065336_0_0_1"/>
<keyword evidence="3" id="KW-1185">Reference proteome</keyword>
<evidence type="ECO:0000256" key="1">
    <source>
        <dbReference type="SAM" id="MobiDB-lite"/>
    </source>
</evidence>
<feature type="region of interest" description="Disordered" evidence="1">
    <location>
        <begin position="36"/>
        <end position="119"/>
    </location>
</feature>
<feature type="compositionally biased region" description="Basic residues" evidence="1">
    <location>
        <begin position="54"/>
        <end position="66"/>
    </location>
</feature>